<evidence type="ECO:0000256" key="4">
    <source>
        <dbReference type="ARBA" id="ARBA00023157"/>
    </source>
</evidence>
<evidence type="ECO:0000256" key="1">
    <source>
        <dbReference type="ARBA" id="ARBA00004613"/>
    </source>
</evidence>
<comment type="caution">
    <text evidence="6">The sequence shown here is derived from an EMBL/GenBank/DDBJ whole genome shotgun (WGS) entry which is preliminary data.</text>
</comment>
<evidence type="ECO:0000313" key="7">
    <source>
        <dbReference type="Proteomes" id="UP001474421"/>
    </source>
</evidence>
<evidence type="ECO:0000256" key="3">
    <source>
        <dbReference type="ARBA" id="ARBA00022525"/>
    </source>
</evidence>
<protein>
    <submittedName>
        <fullName evidence="6">Beta-microseminoprotein</fullName>
    </submittedName>
</protein>
<evidence type="ECO:0000256" key="5">
    <source>
        <dbReference type="SAM" id="SignalP"/>
    </source>
</evidence>
<evidence type="ECO:0000313" key="6">
    <source>
        <dbReference type="EMBL" id="KAK9401733.1"/>
    </source>
</evidence>
<keyword evidence="3" id="KW-0964">Secreted</keyword>
<accession>A0AAW1BJL7</accession>
<dbReference type="Proteomes" id="UP001474421">
    <property type="component" value="Unassembled WGS sequence"/>
</dbReference>
<dbReference type="Gene3D" id="2.20.25.590">
    <property type="match status" value="1"/>
</dbReference>
<keyword evidence="4" id="KW-1015">Disulfide bond</keyword>
<reference evidence="6 7" key="1">
    <citation type="journal article" date="2024" name="Proc. Natl. Acad. Sci. U.S.A.">
        <title>The genetic regulatory architecture and epigenomic basis for age-related changes in rattlesnake venom.</title>
        <authorList>
            <person name="Hogan M.P."/>
            <person name="Holding M.L."/>
            <person name="Nystrom G.S."/>
            <person name="Colston T.J."/>
            <person name="Bartlett D.A."/>
            <person name="Mason A.J."/>
            <person name="Ellsworth S.A."/>
            <person name="Rautsaw R.M."/>
            <person name="Lawrence K.C."/>
            <person name="Strickland J.L."/>
            <person name="He B."/>
            <person name="Fraser P."/>
            <person name="Margres M.J."/>
            <person name="Gilbert D.M."/>
            <person name="Gibbs H.L."/>
            <person name="Parkinson C.L."/>
            <person name="Rokyta D.R."/>
        </authorList>
    </citation>
    <scope>NUCLEOTIDE SEQUENCE [LARGE SCALE GENOMIC DNA]</scope>
    <source>
        <strain evidence="6">DRR0105</strain>
    </source>
</reference>
<proteinExistence type="inferred from homology"/>
<gene>
    <name evidence="6" type="ORF">NXF25_010089</name>
</gene>
<dbReference type="Gene3D" id="2.10.70.10">
    <property type="entry name" value="Complement Module, domain 1"/>
    <property type="match status" value="1"/>
</dbReference>
<evidence type="ECO:0000256" key="2">
    <source>
        <dbReference type="ARBA" id="ARBA00010352"/>
    </source>
</evidence>
<dbReference type="PANTHER" id="PTHR10500">
    <property type="entry name" value="BETA-MICROSEMINOPROTEIN"/>
    <property type="match status" value="1"/>
</dbReference>
<keyword evidence="7" id="KW-1185">Reference proteome</keyword>
<keyword evidence="5" id="KW-0732">Signal</keyword>
<dbReference type="PANTHER" id="PTHR10500:SF7">
    <property type="entry name" value="BETA-MICROSEMINOPROTEIN"/>
    <property type="match status" value="1"/>
</dbReference>
<comment type="subcellular location">
    <subcellularLocation>
        <location evidence="1">Secreted</location>
    </subcellularLocation>
</comment>
<feature type="chain" id="PRO_5043867010" evidence="5">
    <location>
        <begin position="22"/>
        <end position="130"/>
    </location>
</feature>
<dbReference type="EMBL" id="JAOTOJ010000004">
    <property type="protein sequence ID" value="KAK9401733.1"/>
    <property type="molecule type" value="Genomic_DNA"/>
</dbReference>
<comment type="similarity">
    <text evidence="2">Belongs to the beta-microseminoprotein family.</text>
</comment>
<dbReference type="Pfam" id="PF05825">
    <property type="entry name" value="PSP94"/>
    <property type="match status" value="1"/>
</dbReference>
<dbReference type="AlphaFoldDB" id="A0AAW1BJL7"/>
<dbReference type="GO" id="GO:0005576">
    <property type="term" value="C:extracellular region"/>
    <property type="evidence" value="ECO:0007669"/>
    <property type="project" value="UniProtKB-SubCell"/>
</dbReference>
<name>A0AAW1BJL7_CROAD</name>
<sequence length="130" mass="14793">MVRHILVFLLILVLLRNLCDAQCSVKPASGKGCFQNGKWYRVPAVWKTNNCQRCECKPKELICCSLVFRPINYDKKKCIAMFHRQSCSIRVVKKNDPTESCKDLDLAHSGGVGKEVLSLELNSFLEKRSC</sequence>
<feature type="signal peptide" evidence="5">
    <location>
        <begin position="1"/>
        <end position="21"/>
    </location>
</feature>
<organism evidence="6 7">
    <name type="scientific">Crotalus adamanteus</name>
    <name type="common">Eastern diamondback rattlesnake</name>
    <dbReference type="NCBI Taxonomy" id="8729"/>
    <lineage>
        <taxon>Eukaryota</taxon>
        <taxon>Metazoa</taxon>
        <taxon>Chordata</taxon>
        <taxon>Craniata</taxon>
        <taxon>Vertebrata</taxon>
        <taxon>Euteleostomi</taxon>
        <taxon>Lepidosauria</taxon>
        <taxon>Squamata</taxon>
        <taxon>Bifurcata</taxon>
        <taxon>Unidentata</taxon>
        <taxon>Episquamata</taxon>
        <taxon>Toxicofera</taxon>
        <taxon>Serpentes</taxon>
        <taxon>Colubroidea</taxon>
        <taxon>Viperidae</taxon>
        <taxon>Crotalinae</taxon>
        <taxon>Crotalus</taxon>
    </lineage>
</organism>
<dbReference type="InterPro" id="IPR008735">
    <property type="entry name" value="PSP94"/>
</dbReference>